<dbReference type="SMART" id="SM00256">
    <property type="entry name" value="FBOX"/>
    <property type="match status" value="1"/>
</dbReference>
<dbReference type="InterPro" id="IPR036047">
    <property type="entry name" value="F-box-like_dom_sf"/>
</dbReference>
<organism evidence="3">
    <name type="scientific">Brassica napus</name>
    <name type="common">Rape</name>
    <dbReference type="NCBI Taxonomy" id="3708"/>
    <lineage>
        <taxon>Eukaryota</taxon>
        <taxon>Viridiplantae</taxon>
        <taxon>Streptophyta</taxon>
        <taxon>Embryophyta</taxon>
        <taxon>Tracheophyta</taxon>
        <taxon>Spermatophyta</taxon>
        <taxon>Magnoliopsida</taxon>
        <taxon>eudicotyledons</taxon>
        <taxon>Gunneridae</taxon>
        <taxon>Pentapetalae</taxon>
        <taxon>rosids</taxon>
        <taxon>malvids</taxon>
        <taxon>Brassicales</taxon>
        <taxon>Brassicaceae</taxon>
        <taxon>Brassiceae</taxon>
        <taxon>Brassica</taxon>
    </lineage>
</organism>
<evidence type="ECO:0000259" key="2">
    <source>
        <dbReference type="SMART" id="SM00256"/>
    </source>
</evidence>
<dbReference type="AlphaFoldDB" id="A0A816IJ19"/>
<sequence>MRDFKKNQPWMNKKRRRLERSRDGKPQPNHIPLDLTLEILSRLPAKSILRYQCVSKLWSSSITLPSFINSFTSRSTSRLPTLLVTFSSSWGDYVFSFPQHQIPDGSTCSSFYSYQITNTDCDSPRSQSVQGLILVPVLKIWNPTLRRFLALPHPGKHMSTRDGWSSYLGYNSLEGKHKVLCVLTNKYSDQPQVLTLGAKESWRIITKGRCPMHFPRGEYGRCFNGILYYTARLLGDGHDIIMSFDVKSENFNIIKFLEGRSRKLHMIPYEGRLALVTHDYHVVKLYILEDAHGHEWRRELFVLHLPCENLRRDCIRFRGITDAGEFIFAPCCFKEAFYILYLDPRRSSTREVFFERNMGEFRRRCGLSSSHTLTMDVFPNHIESLFFVEPPPSVLNVTLFFL</sequence>
<feature type="domain" description="F-box" evidence="2">
    <location>
        <begin position="31"/>
        <end position="70"/>
    </location>
</feature>
<gene>
    <name evidence="3" type="ORF">DARMORV10_C03P75240.1</name>
</gene>
<dbReference type="PANTHER" id="PTHR31111">
    <property type="entry name" value="BNAA05G37150D PROTEIN-RELATED"/>
    <property type="match status" value="1"/>
</dbReference>
<dbReference type="PANTHER" id="PTHR31111:SF85">
    <property type="entry name" value="F-BOX DOMAIN-CONTAINING PROTEIN"/>
    <property type="match status" value="1"/>
</dbReference>
<dbReference type="Proteomes" id="UP001295469">
    <property type="component" value="Chromosome C03"/>
</dbReference>
<dbReference type="Pfam" id="PF00646">
    <property type="entry name" value="F-box"/>
    <property type="match status" value="1"/>
</dbReference>
<feature type="region of interest" description="Disordered" evidence="1">
    <location>
        <begin position="1"/>
        <end position="29"/>
    </location>
</feature>
<dbReference type="InterPro" id="IPR001810">
    <property type="entry name" value="F-box_dom"/>
</dbReference>
<dbReference type="InterPro" id="IPR017451">
    <property type="entry name" value="F-box-assoc_interact_dom"/>
</dbReference>
<accession>A0A816IJ19</accession>
<dbReference type="SUPFAM" id="SSF81383">
    <property type="entry name" value="F-box domain"/>
    <property type="match status" value="1"/>
</dbReference>
<proteinExistence type="predicted"/>
<dbReference type="OrthoDB" id="1037539at2759"/>
<protein>
    <submittedName>
        <fullName evidence="3">(rape) hypothetical protein</fullName>
    </submittedName>
</protein>
<evidence type="ECO:0000313" key="3">
    <source>
        <dbReference type="EMBL" id="CAF1709610.1"/>
    </source>
</evidence>
<dbReference type="Gene3D" id="1.20.1280.50">
    <property type="match status" value="1"/>
</dbReference>
<reference evidence="3" key="1">
    <citation type="submission" date="2021-01" db="EMBL/GenBank/DDBJ databases">
        <authorList>
            <consortium name="Genoscope - CEA"/>
            <person name="William W."/>
        </authorList>
    </citation>
    <scope>NUCLEOTIDE SEQUENCE</scope>
</reference>
<evidence type="ECO:0000256" key="1">
    <source>
        <dbReference type="SAM" id="MobiDB-lite"/>
    </source>
</evidence>
<dbReference type="Pfam" id="PF08268">
    <property type="entry name" value="FBA_3"/>
    <property type="match status" value="1"/>
</dbReference>
<dbReference type="InterPro" id="IPR013187">
    <property type="entry name" value="F-box-assoc_dom_typ3"/>
</dbReference>
<name>A0A816IJ19_BRANA</name>
<dbReference type="EMBL" id="HG994367">
    <property type="protein sequence ID" value="CAF1709610.1"/>
    <property type="molecule type" value="Genomic_DNA"/>
</dbReference>
<dbReference type="NCBIfam" id="TIGR01640">
    <property type="entry name" value="F_box_assoc_1"/>
    <property type="match status" value="1"/>
</dbReference>